<keyword evidence="1" id="KW-0547">Nucleotide-binding</keyword>
<dbReference type="InterPro" id="IPR049163">
    <property type="entry name" value="Pif1-like_2B_dom"/>
</dbReference>
<accession>A0A2H0QW11</accession>
<keyword evidence="3" id="KW-0378">Hydrolase</keyword>
<evidence type="ECO:0000256" key="7">
    <source>
        <dbReference type="ARBA" id="ARBA00023204"/>
    </source>
</evidence>
<evidence type="ECO:0000256" key="5">
    <source>
        <dbReference type="ARBA" id="ARBA00022840"/>
    </source>
</evidence>
<dbReference type="InterPro" id="IPR029491">
    <property type="entry name" value="Helicase_HTH"/>
</dbReference>
<dbReference type="GO" id="GO:0000723">
    <property type="term" value="P:telomere maintenance"/>
    <property type="evidence" value="ECO:0007669"/>
    <property type="project" value="InterPro"/>
</dbReference>
<evidence type="ECO:0000259" key="9">
    <source>
        <dbReference type="SMART" id="SM00382"/>
    </source>
</evidence>
<reference evidence="10 11" key="1">
    <citation type="submission" date="2017-09" db="EMBL/GenBank/DDBJ databases">
        <title>Depth-based differentiation of microbial function through sediment-hosted aquifers and enrichment of novel symbionts in the deep terrestrial subsurface.</title>
        <authorList>
            <person name="Probst A.J."/>
            <person name="Ladd B."/>
            <person name="Jarett J.K."/>
            <person name="Geller-Mcgrath D.E."/>
            <person name="Sieber C.M."/>
            <person name="Emerson J.B."/>
            <person name="Anantharaman K."/>
            <person name="Thomas B.C."/>
            <person name="Malmstrom R."/>
            <person name="Stieglmeier M."/>
            <person name="Klingl A."/>
            <person name="Woyke T."/>
            <person name="Ryan C.M."/>
            <person name="Banfield J.F."/>
        </authorList>
    </citation>
    <scope>NUCLEOTIDE SEQUENCE [LARGE SCALE GENOMIC DNA]</scope>
    <source>
        <strain evidence="10">CG10_big_fil_rev_8_21_14_0_10_42_12</strain>
    </source>
</reference>
<sequence length="546" mass="61439">MTQQEALDILKTGQSVFLTGAAGSGKTHVLRNYIHYLKEKGVSVGVTASTGIAATHLSGMTIHAWSGIGIKDYLSPHDLEVLRDRSQLRNRFQNTDVLVVDEVSMLHHFRLDLVDQVARTLRDNDNPFGGMQVIFSGDFFQLPPVSRAGEEPARFAYCSDAWQVLNPAVCYLEEQYRQNDDEYLSVLNAIRDNAVDVYHQELLQGRLNKKPDIGMEPTVLHSHNANVDVQNDRELNNISGKVFEYKMYTRGPKPLVEALVKSCLAPELLKLKVGARVMFVKNNFDLGYVNGTLGIVEELLYDTIKVRTVDGTLINVPQDTWQIEDDGKVKAEISQYPLRLAWAITIHKSQGMSLDAAHIDLSRSFEPGMGYVALSRVKTLGGLTLAGINRQAFMVHPEVLEQDMKFKELSGKWVRDIRVAEPKALKRSHDDFLQRVKKVGSSQKIDTVTQTYELVALGKNSKDIAKERGLKRDTILSHIEKIKEQDPFIDLDHIRKEISTTKFVKIRNEFIKQGVQAGGERPLGPIKNKLGSGFSYDDLKLVRIFL</sequence>
<keyword evidence="5" id="KW-0067">ATP-binding</keyword>
<dbReference type="SMART" id="SM00382">
    <property type="entry name" value="AAA"/>
    <property type="match status" value="1"/>
</dbReference>
<dbReference type="CDD" id="cd18037">
    <property type="entry name" value="DEXSc_Pif1_like"/>
    <property type="match status" value="1"/>
</dbReference>
<dbReference type="InterPro" id="IPR003593">
    <property type="entry name" value="AAA+_ATPase"/>
</dbReference>
<protein>
    <recommendedName>
        <fullName evidence="9">AAA+ ATPase domain-containing protein</fullName>
    </recommendedName>
</protein>
<evidence type="ECO:0000256" key="2">
    <source>
        <dbReference type="ARBA" id="ARBA00022763"/>
    </source>
</evidence>
<dbReference type="Pfam" id="PF05970">
    <property type="entry name" value="PIF1"/>
    <property type="match status" value="1"/>
</dbReference>
<evidence type="ECO:0000313" key="11">
    <source>
        <dbReference type="Proteomes" id="UP000231333"/>
    </source>
</evidence>
<evidence type="ECO:0000256" key="8">
    <source>
        <dbReference type="ARBA" id="ARBA00023235"/>
    </source>
</evidence>
<dbReference type="Pfam" id="PF14493">
    <property type="entry name" value="HTH_40"/>
    <property type="match status" value="1"/>
</dbReference>
<keyword evidence="8" id="KW-0413">Isomerase</keyword>
<dbReference type="Gene3D" id="2.30.30.940">
    <property type="match status" value="1"/>
</dbReference>
<feature type="domain" description="AAA+ ATPase" evidence="9">
    <location>
        <begin position="12"/>
        <end position="159"/>
    </location>
</feature>
<keyword evidence="2" id="KW-0227">DNA damage</keyword>
<dbReference type="Gene3D" id="1.10.10.1390">
    <property type="entry name" value="ATP-dependent DNA helicase RecQ"/>
    <property type="match status" value="1"/>
</dbReference>
<keyword evidence="4" id="KW-0347">Helicase</keyword>
<dbReference type="PANTHER" id="PTHR47642:SF5">
    <property type="entry name" value="ATP-DEPENDENT DNA HELICASE"/>
    <property type="match status" value="1"/>
</dbReference>
<evidence type="ECO:0000313" key="10">
    <source>
        <dbReference type="EMBL" id="PIR38004.1"/>
    </source>
</evidence>
<dbReference type="Proteomes" id="UP000231333">
    <property type="component" value="Unassembled WGS sequence"/>
</dbReference>
<dbReference type="InterPro" id="IPR027417">
    <property type="entry name" value="P-loop_NTPase"/>
</dbReference>
<evidence type="ECO:0000256" key="1">
    <source>
        <dbReference type="ARBA" id="ARBA00022741"/>
    </source>
</evidence>
<dbReference type="EMBL" id="PCXL01000013">
    <property type="protein sequence ID" value="PIR38004.1"/>
    <property type="molecule type" value="Genomic_DNA"/>
</dbReference>
<keyword evidence="7" id="KW-0234">DNA repair</keyword>
<proteinExistence type="predicted"/>
<evidence type="ECO:0000256" key="4">
    <source>
        <dbReference type="ARBA" id="ARBA00022806"/>
    </source>
</evidence>
<organism evidence="10 11">
    <name type="scientific">Candidatus Zambryskibacteria bacterium CG10_big_fil_rev_8_21_14_0_10_42_12</name>
    <dbReference type="NCBI Taxonomy" id="1975115"/>
    <lineage>
        <taxon>Bacteria</taxon>
        <taxon>Candidatus Zambryskiibacteriota</taxon>
    </lineage>
</organism>
<dbReference type="Pfam" id="PF21530">
    <property type="entry name" value="Pif1_2B_dom"/>
    <property type="match status" value="1"/>
</dbReference>
<comment type="caution">
    <text evidence="10">The sequence shown here is derived from an EMBL/GenBank/DDBJ whole genome shotgun (WGS) entry which is preliminary data.</text>
</comment>
<gene>
    <name evidence="10" type="ORF">COV34_02865</name>
</gene>
<dbReference type="GO" id="GO:0006281">
    <property type="term" value="P:DNA repair"/>
    <property type="evidence" value="ECO:0007669"/>
    <property type="project" value="InterPro"/>
</dbReference>
<evidence type="ECO:0000256" key="3">
    <source>
        <dbReference type="ARBA" id="ARBA00022801"/>
    </source>
</evidence>
<dbReference type="InterPro" id="IPR010285">
    <property type="entry name" value="DNA_helicase_pif1-like_DEAD"/>
</dbReference>
<dbReference type="SUPFAM" id="SSF52540">
    <property type="entry name" value="P-loop containing nucleoside triphosphate hydrolases"/>
    <property type="match status" value="2"/>
</dbReference>
<evidence type="ECO:0000256" key="6">
    <source>
        <dbReference type="ARBA" id="ARBA00023125"/>
    </source>
</evidence>
<dbReference type="Gene3D" id="3.40.50.300">
    <property type="entry name" value="P-loop containing nucleotide triphosphate hydrolases"/>
    <property type="match status" value="1"/>
</dbReference>
<dbReference type="AlphaFoldDB" id="A0A2H0QW11"/>
<keyword evidence="6" id="KW-0238">DNA-binding</keyword>
<name>A0A2H0QW11_9BACT</name>
<dbReference type="GO" id="GO:0003678">
    <property type="term" value="F:DNA helicase activity"/>
    <property type="evidence" value="ECO:0007669"/>
    <property type="project" value="InterPro"/>
</dbReference>
<dbReference type="CDD" id="cd18809">
    <property type="entry name" value="SF1_C_RecD"/>
    <property type="match status" value="1"/>
</dbReference>
<dbReference type="PANTHER" id="PTHR47642">
    <property type="entry name" value="ATP-DEPENDENT DNA HELICASE"/>
    <property type="match status" value="1"/>
</dbReference>
<dbReference type="InterPro" id="IPR051055">
    <property type="entry name" value="PIF1_helicase"/>
</dbReference>